<evidence type="ECO:0000313" key="3">
    <source>
        <dbReference type="EMBL" id="APW61668.1"/>
    </source>
</evidence>
<dbReference type="Proteomes" id="UP000186309">
    <property type="component" value="Chromosome"/>
</dbReference>
<dbReference type="SUPFAM" id="SSF53756">
    <property type="entry name" value="UDP-Glycosyltransferase/glycogen phosphorylase"/>
    <property type="match status" value="1"/>
</dbReference>
<protein>
    <submittedName>
        <fullName evidence="3">GT4 family glycosyltransferase</fullName>
    </submittedName>
</protein>
<sequence>MDMQARTSRESVVVACPDARPPAYQAAIGLGRAGMLKRFVTSYYHDPESLASSLARRISPRAFARWQRVLVRRHDVEIPAARVSSVPSVDVALKLESRLAGKRPRLKRAVAKARTHWFDRHLARRLAADPPETLLVFSDVGAGVSLPLCRRLGIGTVLSMVHGDVREEAEVLETEAALAPDFFPMYLGDGALDQVELSWLHERRLRDLALADLVLVPSDHIADELASHGLPRERVRVIPYAADCRRFRPLSGKRHEASCTFLFAGGISQRKGIKYLLEAWAQVRRPGWKLQLLGAAPKNLGPMAGLLDGVELLGRVGHPEVPAHMAAADVFVFPSLFEGSAVVTYEALACGLPSIVTAAAGSVVRHGAEGFHVPARNVAALAAEMERLGDDPRLRARMSAAARSRALDFDWPRYHVAVADAVSDLSRSQSLIRTEADRRAPSHRRAEAAAKPNTRIR</sequence>
<proteinExistence type="predicted"/>
<evidence type="ECO:0000256" key="1">
    <source>
        <dbReference type="SAM" id="MobiDB-lite"/>
    </source>
</evidence>
<keyword evidence="3" id="KW-0808">Transferase</keyword>
<feature type="compositionally biased region" description="Basic and acidic residues" evidence="1">
    <location>
        <begin position="434"/>
        <end position="448"/>
    </location>
</feature>
<organism evidence="3 4">
    <name type="scientific">Paludisphaera borealis</name>
    <dbReference type="NCBI Taxonomy" id="1387353"/>
    <lineage>
        <taxon>Bacteria</taxon>
        <taxon>Pseudomonadati</taxon>
        <taxon>Planctomycetota</taxon>
        <taxon>Planctomycetia</taxon>
        <taxon>Isosphaerales</taxon>
        <taxon>Isosphaeraceae</taxon>
        <taxon>Paludisphaera</taxon>
    </lineage>
</organism>
<dbReference type="KEGG" id="pbor:BSF38_03193"/>
<feature type="domain" description="Glycosyltransferase subfamily 4-like N-terminal" evidence="2">
    <location>
        <begin position="70"/>
        <end position="245"/>
    </location>
</feature>
<dbReference type="CDD" id="cd03801">
    <property type="entry name" value="GT4_PimA-like"/>
    <property type="match status" value="1"/>
</dbReference>
<dbReference type="STRING" id="1387353.BSF38_03193"/>
<keyword evidence="4" id="KW-1185">Reference proteome</keyword>
<name>A0A1U7CRY7_9BACT</name>
<evidence type="ECO:0000313" key="4">
    <source>
        <dbReference type="Proteomes" id="UP000186309"/>
    </source>
</evidence>
<dbReference type="PANTHER" id="PTHR45947">
    <property type="entry name" value="SULFOQUINOVOSYL TRANSFERASE SQD2"/>
    <property type="match status" value="1"/>
</dbReference>
<dbReference type="Gene3D" id="3.40.50.2000">
    <property type="entry name" value="Glycogen Phosphorylase B"/>
    <property type="match status" value="2"/>
</dbReference>
<gene>
    <name evidence="3" type="ORF">BSF38_03193</name>
</gene>
<dbReference type="PANTHER" id="PTHR45947:SF3">
    <property type="entry name" value="SULFOQUINOVOSYL TRANSFERASE SQD2"/>
    <property type="match status" value="1"/>
</dbReference>
<feature type="region of interest" description="Disordered" evidence="1">
    <location>
        <begin position="433"/>
        <end position="457"/>
    </location>
</feature>
<dbReference type="InterPro" id="IPR050194">
    <property type="entry name" value="Glycosyltransferase_grp1"/>
</dbReference>
<dbReference type="Pfam" id="PF13692">
    <property type="entry name" value="Glyco_trans_1_4"/>
    <property type="match status" value="1"/>
</dbReference>
<evidence type="ECO:0000259" key="2">
    <source>
        <dbReference type="Pfam" id="PF13439"/>
    </source>
</evidence>
<dbReference type="InterPro" id="IPR028098">
    <property type="entry name" value="Glyco_trans_4-like_N"/>
</dbReference>
<dbReference type="GO" id="GO:0016757">
    <property type="term" value="F:glycosyltransferase activity"/>
    <property type="evidence" value="ECO:0007669"/>
    <property type="project" value="TreeGrafter"/>
</dbReference>
<accession>A0A1U7CRY7</accession>
<reference evidence="4" key="1">
    <citation type="submission" date="2016-12" db="EMBL/GenBank/DDBJ databases">
        <title>Comparative genomics of four Isosphaeraceae planctomycetes: a common pool of plasmids and glycoside hydrolase genes.</title>
        <authorList>
            <person name="Ivanova A."/>
        </authorList>
    </citation>
    <scope>NUCLEOTIDE SEQUENCE [LARGE SCALE GENOMIC DNA]</scope>
    <source>
        <strain evidence="4">PX4</strain>
    </source>
</reference>
<dbReference type="AlphaFoldDB" id="A0A1U7CRY7"/>
<dbReference type="OrthoDB" id="9765330at2"/>
<dbReference type="EMBL" id="CP019082">
    <property type="protein sequence ID" value="APW61668.1"/>
    <property type="molecule type" value="Genomic_DNA"/>
</dbReference>
<dbReference type="Pfam" id="PF13439">
    <property type="entry name" value="Glyco_transf_4"/>
    <property type="match status" value="1"/>
</dbReference>